<evidence type="ECO:0000313" key="3">
    <source>
        <dbReference type="Proteomes" id="UP000177122"/>
    </source>
</evidence>
<feature type="transmembrane region" description="Helical" evidence="1">
    <location>
        <begin position="45"/>
        <end position="69"/>
    </location>
</feature>
<feature type="transmembrane region" description="Helical" evidence="1">
    <location>
        <begin position="89"/>
        <end position="112"/>
    </location>
</feature>
<dbReference type="Proteomes" id="UP000177122">
    <property type="component" value="Unassembled WGS sequence"/>
</dbReference>
<evidence type="ECO:0000313" key="2">
    <source>
        <dbReference type="EMBL" id="OGZ05261.1"/>
    </source>
</evidence>
<keyword evidence="1" id="KW-0472">Membrane</keyword>
<dbReference type="AlphaFoldDB" id="A0A1G2CX94"/>
<organism evidence="2 3">
    <name type="scientific">Candidatus Lloydbacteria bacterium RIFCSPHIGHO2_01_FULL_49_22</name>
    <dbReference type="NCBI Taxonomy" id="1798658"/>
    <lineage>
        <taxon>Bacteria</taxon>
        <taxon>Candidatus Lloydiibacteriota</taxon>
    </lineage>
</organism>
<evidence type="ECO:0000256" key="1">
    <source>
        <dbReference type="SAM" id="Phobius"/>
    </source>
</evidence>
<proteinExistence type="predicted"/>
<keyword evidence="1" id="KW-0812">Transmembrane</keyword>
<reference evidence="2 3" key="1">
    <citation type="journal article" date="2016" name="Nat. Commun.">
        <title>Thousands of microbial genomes shed light on interconnected biogeochemical processes in an aquifer system.</title>
        <authorList>
            <person name="Anantharaman K."/>
            <person name="Brown C.T."/>
            <person name="Hug L.A."/>
            <person name="Sharon I."/>
            <person name="Castelle C.J."/>
            <person name="Probst A.J."/>
            <person name="Thomas B.C."/>
            <person name="Singh A."/>
            <person name="Wilkins M.J."/>
            <person name="Karaoz U."/>
            <person name="Brodie E.L."/>
            <person name="Williams K.H."/>
            <person name="Hubbard S.S."/>
            <person name="Banfield J.F."/>
        </authorList>
    </citation>
    <scope>NUCLEOTIDE SEQUENCE [LARGE SCALE GENOMIC DNA]</scope>
</reference>
<dbReference type="EMBL" id="MHLI01000015">
    <property type="protein sequence ID" value="OGZ05261.1"/>
    <property type="molecule type" value="Genomic_DNA"/>
</dbReference>
<name>A0A1G2CX94_9BACT</name>
<gene>
    <name evidence="2" type="ORF">A2845_03035</name>
</gene>
<accession>A0A1G2CX94</accession>
<keyword evidence="1" id="KW-1133">Transmembrane helix</keyword>
<comment type="caution">
    <text evidence="2">The sequence shown here is derived from an EMBL/GenBank/DDBJ whole genome shotgun (WGS) entry which is preliminary data.</text>
</comment>
<protein>
    <submittedName>
        <fullName evidence="2">Uncharacterized protein</fullName>
    </submittedName>
</protein>
<sequence length="122" mass="14176">MLAKINYLFASRWEHLKKYGQTSEYEAVPGSALPRLKYKTPKDNLLFLIEFLGLFLFVLPTLALCVWLIEKCIEKFIHYAYPVVHILVYVPVATAICLVIYYAIFPSLVDFLKRNKRESKGT</sequence>